<feature type="region of interest" description="Disordered" evidence="1">
    <location>
        <begin position="864"/>
        <end position="902"/>
    </location>
</feature>
<feature type="region of interest" description="Disordered" evidence="1">
    <location>
        <begin position="801"/>
        <end position="841"/>
    </location>
</feature>
<evidence type="ECO:0000256" key="1">
    <source>
        <dbReference type="SAM" id="MobiDB-lite"/>
    </source>
</evidence>
<proteinExistence type="predicted"/>
<reference evidence="2" key="1">
    <citation type="submission" date="2018-02" db="EMBL/GenBank/DDBJ databases">
        <authorList>
            <person name="Cohen D.B."/>
            <person name="Kent A.D."/>
        </authorList>
    </citation>
    <scope>NUCLEOTIDE SEQUENCE</scope>
</reference>
<dbReference type="AlphaFoldDB" id="A0A2N9HCT9"/>
<dbReference type="EMBL" id="OIVN01003220">
    <property type="protein sequence ID" value="SPD09563.1"/>
    <property type="molecule type" value="Genomic_DNA"/>
</dbReference>
<protein>
    <submittedName>
        <fullName evidence="2">Uncharacterized protein</fullName>
    </submittedName>
</protein>
<sequence>MTVLRELWYCHVAVLSFHASSSSNPPRFPCAYPFLSDFRGQFWRSSGNSKWVMRHIVGKLSTSSFQRYKVCANRSSDEGVMAPGSRGVGAVFVHFSGVDSGQTGNAIGEPRVPRRSRSHYLSNAPGLADQLVASRKDSAREGGCPGEKMRFAPSAFRICGKSELGLVRYGPASRVHRGVFGPFEGSFPIGIPAGPDKFLAIREFHVVHGCVLLSNVPGLADQLVASQEDSVRKRGNVGGKIPELSAKPYFALHRGEFGFARYDPANGGRRNVPYAKGGGQFDSSFWSGQWSGQTLVKLGQPWSNLVKALQTLGDVSRTTFQGFLGMVGPSRVGNGPVKLRSNFGLVKLDRAGLVRAVPFCAPTPERNPVGKNGVMTVAPSLFGISWHKECWTKNKWPDFCPLGFSRFPRSPTAVAQTLIDDQSSPTRPIGKHLSIPTFLFSFERCKSGGFNGLESLSPNRLRGDLTWGLPKLQIGWFNGLESLSPNRLRGDLTWGLPKLQIGWFNGLESLSPNRLRGDLTWGLPKLQIGWFNGLESLSPNTLRGDLTWGLPKLQIEVVQRPNNRLRGDLTWGLPKLQIGWFNGLESLSPNTLRGDLTWGLPKLQIGWFNGLESLSPNRGDLTWGLPKLQIGWFNGLESLSPNRLRGDLTWGLPKLQIEWFNGLESLSPNRLRGDLTWGLPKLQIGWFNGLESLSPNRLRGDLTWGLPKLQIGWFNGLESLSPNRLRGDLTWGLPKLQIGWFNGLESLSPNRLRGDLTWGLPKLQIGWFNGLESLSPNTLRGDLTWGLPKLQIGWFNGLESQSKQMSDRGSGSGGHRRSDRLAKGKAVAYAPESSPDTDDEYDAMEDVRTRLDASIARNLQAELDAEAIGPASSAARPPPRPGVRQRTEGIPDSAGTIPEDYVAPGFRYPPHGGIRPRYPVAVEISDTPLLTNLLAHPSSLVRRCQEPPDSAGRGGWSEFSRLLAASRPEYREFLIELGFGPFLSIPYVSVYHPAIGVLSWASVLEGELPLASL</sequence>
<name>A0A2N9HCT9_FAGSY</name>
<accession>A0A2N9HCT9</accession>
<organism evidence="2">
    <name type="scientific">Fagus sylvatica</name>
    <name type="common">Beechnut</name>
    <dbReference type="NCBI Taxonomy" id="28930"/>
    <lineage>
        <taxon>Eukaryota</taxon>
        <taxon>Viridiplantae</taxon>
        <taxon>Streptophyta</taxon>
        <taxon>Embryophyta</taxon>
        <taxon>Tracheophyta</taxon>
        <taxon>Spermatophyta</taxon>
        <taxon>Magnoliopsida</taxon>
        <taxon>eudicotyledons</taxon>
        <taxon>Gunneridae</taxon>
        <taxon>Pentapetalae</taxon>
        <taxon>rosids</taxon>
        <taxon>fabids</taxon>
        <taxon>Fagales</taxon>
        <taxon>Fagaceae</taxon>
        <taxon>Fagus</taxon>
    </lineage>
</organism>
<gene>
    <name evidence="2" type="ORF">FSB_LOCUS37445</name>
</gene>
<evidence type="ECO:0000313" key="2">
    <source>
        <dbReference type="EMBL" id="SPD09563.1"/>
    </source>
</evidence>